<dbReference type="EMBL" id="FWDM01000014">
    <property type="protein sequence ID" value="SLM11814.1"/>
    <property type="molecule type" value="Genomic_DNA"/>
</dbReference>
<evidence type="ECO:0000259" key="1">
    <source>
        <dbReference type="Pfam" id="PF02579"/>
    </source>
</evidence>
<dbReference type="InterPro" id="IPR036105">
    <property type="entry name" value="DiNase_FeMo-co_biosyn_sf"/>
</dbReference>
<reference evidence="2" key="1">
    <citation type="submission" date="2017-02" db="EMBL/GenBank/DDBJ databases">
        <authorList>
            <person name="Regsiter A."/>
            <person name="William W."/>
        </authorList>
    </citation>
    <scope>NUCLEOTIDE SEQUENCE</scope>
    <source>
        <strain evidence="2">Bib</strain>
    </source>
</reference>
<accession>A0A3P3XHP4</accession>
<name>A0A3P3XHP4_9SPIR</name>
<evidence type="ECO:0000313" key="2">
    <source>
        <dbReference type="EMBL" id="SLM11814.1"/>
    </source>
</evidence>
<dbReference type="Pfam" id="PF02579">
    <property type="entry name" value="Nitro_FeMo-Co"/>
    <property type="match status" value="1"/>
</dbReference>
<dbReference type="InterPro" id="IPR003731">
    <property type="entry name" value="Di-Nase_FeMo-co_biosynth"/>
</dbReference>
<organism evidence="2">
    <name type="scientific">uncultured spirochete</name>
    <dbReference type="NCBI Taxonomy" id="156406"/>
    <lineage>
        <taxon>Bacteria</taxon>
        <taxon>Pseudomonadati</taxon>
        <taxon>Spirochaetota</taxon>
        <taxon>Spirochaetia</taxon>
        <taxon>Spirochaetales</taxon>
        <taxon>environmental samples</taxon>
    </lineage>
</organism>
<protein>
    <submittedName>
        <fullName evidence="2">Putative Dinitrogenase iron-molybdenum cofactor biosynthesis protein</fullName>
    </submittedName>
</protein>
<dbReference type="SUPFAM" id="SSF53146">
    <property type="entry name" value="Nitrogenase accessory factor-like"/>
    <property type="match status" value="1"/>
</dbReference>
<sequence>MNIVVMAKGAGLGAWVDDDFAHARQIVLVKDSGGFEAAANPFASSAGAENSAKLAQFILSKFQDIGAIVAGAFDEDAKANLQEKEISMFIAAKGSVMELAEAARAGSLTRA</sequence>
<gene>
    <name evidence="2" type="ORF">SPIROBIBN47_210085</name>
</gene>
<proteinExistence type="predicted"/>
<dbReference type="AlphaFoldDB" id="A0A3P3XHP4"/>
<feature type="domain" description="Dinitrogenase iron-molybdenum cofactor biosynthesis" evidence="1">
    <location>
        <begin position="15"/>
        <end position="103"/>
    </location>
</feature>
<dbReference type="Gene3D" id="3.30.420.130">
    <property type="entry name" value="Dinitrogenase iron-molybdenum cofactor biosynthesis domain"/>
    <property type="match status" value="1"/>
</dbReference>